<protein>
    <recommendedName>
        <fullName evidence="1">R13L1/DRL21-like LRR repeat region domain-containing protein</fullName>
    </recommendedName>
</protein>
<dbReference type="InterPro" id="IPR032675">
    <property type="entry name" value="LRR_dom_sf"/>
</dbReference>
<dbReference type="SUPFAM" id="SSF52058">
    <property type="entry name" value="L domain-like"/>
    <property type="match status" value="1"/>
</dbReference>
<reference evidence="2 3" key="1">
    <citation type="journal article" date="2019" name="Genome Biol. Evol.">
        <title>Insights into the evolution of the New World diploid cottons (Gossypium, subgenus Houzingenia) based on genome sequencing.</title>
        <authorList>
            <person name="Grover C.E."/>
            <person name="Arick M.A. 2nd"/>
            <person name="Thrash A."/>
            <person name="Conover J.L."/>
            <person name="Sanders W.S."/>
            <person name="Peterson D.G."/>
            <person name="Frelichowski J.E."/>
            <person name="Scheffler J.A."/>
            <person name="Scheffler B.E."/>
            <person name="Wendel J.F."/>
        </authorList>
    </citation>
    <scope>NUCLEOTIDE SEQUENCE [LARGE SCALE GENOMIC DNA]</scope>
    <source>
        <strain evidence="2">8</strain>
        <tissue evidence="2">Leaf</tissue>
    </source>
</reference>
<sequence length="232" mass="26394">MLQKLPLNMGNLVNLYYLDIRDAYSIKRMPFGIDKLINLQRLSDFIIGEGDGHHMRVLKYLSNLKGDFRLSGLENVNCQDAREAKLNEKQGIDRLVLHWSKNFYKDSRNKEDEGWVLGSLCPPKKLEQLVIENYGGAKFSTWIADSSFKNMLSLELRNCKNCKSLPSIARLSLLKDLSICGLDELHKIGVELFGVYQSNAFTSLQTVLRVCQIGRSGIHVKVMSKLRNSQPS</sequence>
<dbReference type="PANTHER" id="PTHR47186:SF41">
    <property type="entry name" value="OS12G0131701 PROTEIN"/>
    <property type="match status" value="1"/>
</dbReference>
<dbReference type="Proteomes" id="UP000593568">
    <property type="component" value="Unassembled WGS sequence"/>
</dbReference>
<organism evidence="2 3">
    <name type="scientific">Gossypium trilobum</name>
    <dbReference type="NCBI Taxonomy" id="34281"/>
    <lineage>
        <taxon>Eukaryota</taxon>
        <taxon>Viridiplantae</taxon>
        <taxon>Streptophyta</taxon>
        <taxon>Embryophyta</taxon>
        <taxon>Tracheophyta</taxon>
        <taxon>Spermatophyta</taxon>
        <taxon>Magnoliopsida</taxon>
        <taxon>eudicotyledons</taxon>
        <taxon>Gunneridae</taxon>
        <taxon>Pentapetalae</taxon>
        <taxon>rosids</taxon>
        <taxon>malvids</taxon>
        <taxon>Malvales</taxon>
        <taxon>Malvaceae</taxon>
        <taxon>Malvoideae</taxon>
        <taxon>Gossypium</taxon>
    </lineage>
</organism>
<dbReference type="Gene3D" id="3.80.10.10">
    <property type="entry name" value="Ribonuclease Inhibitor"/>
    <property type="match status" value="1"/>
</dbReference>
<dbReference type="AlphaFoldDB" id="A0A7J9EE05"/>
<dbReference type="PANTHER" id="PTHR47186">
    <property type="entry name" value="LEUCINE-RICH REPEAT-CONTAINING PROTEIN 57"/>
    <property type="match status" value="1"/>
</dbReference>
<comment type="caution">
    <text evidence="2">The sequence shown here is derived from an EMBL/GenBank/DDBJ whole genome shotgun (WGS) entry which is preliminary data.</text>
</comment>
<evidence type="ECO:0000313" key="2">
    <source>
        <dbReference type="EMBL" id="MBA0771262.1"/>
    </source>
</evidence>
<keyword evidence="3" id="KW-1185">Reference proteome</keyword>
<name>A0A7J9EE05_9ROSI</name>
<accession>A0A7J9EE05</accession>
<evidence type="ECO:0000259" key="1">
    <source>
        <dbReference type="Pfam" id="PF25019"/>
    </source>
</evidence>
<gene>
    <name evidence="2" type="ORF">Gotri_019748</name>
</gene>
<dbReference type="EMBL" id="JABEZW010000007">
    <property type="protein sequence ID" value="MBA0771262.1"/>
    <property type="molecule type" value="Genomic_DNA"/>
</dbReference>
<proteinExistence type="predicted"/>
<dbReference type="Pfam" id="PF25019">
    <property type="entry name" value="LRR_R13L1-DRL21"/>
    <property type="match status" value="1"/>
</dbReference>
<dbReference type="InterPro" id="IPR056789">
    <property type="entry name" value="LRR_R13L1-DRL21"/>
</dbReference>
<feature type="domain" description="R13L1/DRL21-like LRR repeat region" evidence="1">
    <location>
        <begin position="56"/>
        <end position="180"/>
    </location>
</feature>
<evidence type="ECO:0000313" key="3">
    <source>
        <dbReference type="Proteomes" id="UP000593568"/>
    </source>
</evidence>